<feature type="region of interest" description="Disordered" evidence="1">
    <location>
        <begin position="1"/>
        <end position="26"/>
    </location>
</feature>
<dbReference type="AlphaFoldDB" id="A0A9P3CQW6"/>
<proteinExistence type="predicted"/>
<evidence type="ECO:0000256" key="1">
    <source>
        <dbReference type="SAM" id="MobiDB-lite"/>
    </source>
</evidence>
<name>A0A9P3CQW6_9PEZI</name>
<gene>
    <name evidence="2" type="ORF">CKM354_001037000</name>
</gene>
<feature type="compositionally biased region" description="Polar residues" evidence="1">
    <location>
        <begin position="13"/>
        <end position="26"/>
    </location>
</feature>
<evidence type="ECO:0000313" key="2">
    <source>
        <dbReference type="EMBL" id="GIZ47273.1"/>
    </source>
</evidence>
<reference evidence="2 3" key="1">
    <citation type="submission" date="2021-01" db="EMBL/GenBank/DDBJ databases">
        <title>Cercospora kikuchii MAFF 305040 whole genome shotgun sequence.</title>
        <authorList>
            <person name="Kashiwa T."/>
            <person name="Suzuki T."/>
        </authorList>
    </citation>
    <scope>NUCLEOTIDE SEQUENCE [LARGE SCALE GENOMIC DNA]</scope>
    <source>
        <strain evidence="2 3">MAFF 305040</strain>
    </source>
</reference>
<dbReference type="GeneID" id="68295945"/>
<dbReference type="OrthoDB" id="10320951at2759"/>
<sequence>MLADQAPDLSHSPEATSMTAPTLQVSSNDNMAESATAINELEPLNASHLRRPVNGDVAMKVFSITELLEHILLYAIAEQMPERLRYDNSMLKLSPMPGSARRNSRGGVCLFSLQSVNKVFRATIKESTKLKRLIFLAPYGNDVLKTSAATRQDLVPYHTPLFSILEKLDSNTDNCLLHWDYSSSRMVQSDAKTGITTVTIKLMEDVPDEKKMYSKAMSMMPKGWWNVEASWKKIKVCNSRDMVPLTLRIVEQDEGPPLSDLARFGRLDISWKLKGDETLGYVFEMLSKLLLLVADRRAVAREIERKWEGLEADAEGEWYEVYEEVDEDGRDSFEQHRDSFWDLRDVEVGTQLKKLEPVLEQWKLAVRKGQDASKESPKDQKES</sequence>
<protein>
    <submittedName>
        <fullName evidence="2">Uncharacterized protein</fullName>
    </submittedName>
</protein>
<comment type="caution">
    <text evidence="2">The sequence shown here is derived from an EMBL/GenBank/DDBJ whole genome shotgun (WGS) entry which is preliminary data.</text>
</comment>
<keyword evidence="3" id="KW-1185">Reference proteome</keyword>
<dbReference type="EMBL" id="BOLY01000007">
    <property type="protein sequence ID" value="GIZ47273.1"/>
    <property type="molecule type" value="Genomic_DNA"/>
</dbReference>
<evidence type="ECO:0000313" key="3">
    <source>
        <dbReference type="Proteomes" id="UP000825890"/>
    </source>
</evidence>
<organism evidence="2 3">
    <name type="scientific">Cercospora kikuchii</name>
    <dbReference type="NCBI Taxonomy" id="84275"/>
    <lineage>
        <taxon>Eukaryota</taxon>
        <taxon>Fungi</taxon>
        <taxon>Dikarya</taxon>
        <taxon>Ascomycota</taxon>
        <taxon>Pezizomycotina</taxon>
        <taxon>Dothideomycetes</taxon>
        <taxon>Dothideomycetidae</taxon>
        <taxon>Mycosphaerellales</taxon>
        <taxon>Mycosphaerellaceae</taxon>
        <taxon>Cercospora</taxon>
    </lineage>
</organism>
<accession>A0A9P3CQW6</accession>
<dbReference type="RefSeq" id="XP_044661760.1">
    <property type="nucleotide sequence ID" value="XM_044805825.1"/>
</dbReference>
<dbReference type="Proteomes" id="UP000825890">
    <property type="component" value="Unassembled WGS sequence"/>
</dbReference>